<dbReference type="RefSeq" id="WP_245731202.1">
    <property type="nucleotide sequence ID" value="NZ_FOCI01000001.1"/>
</dbReference>
<evidence type="ECO:0000313" key="2">
    <source>
        <dbReference type="Proteomes" id="UP000199585"/>
    </source>
</evidence>
<organism evidence="1 2">
    <name type="scientific">Loktanella fryxellensis</name>
    <dbReference type="NCBI Taxonomy" id="245187"/>
    <lineage>
        <taxon>Bacteria</taxon>
        <taxon>Pseudomonadati</taxon>
        <taxon>Pseudomonadota</taxon>
        <taxon>Alphaproteobacteria</taxon>
        <taxon>Rhodobacterales</taxon>
        <taxon>Roseobacteraceae</taxon>
        <taxon>Loktanella</taxon>
    </lineage>
</organism>
<protein>
    <submittedName>
        <fullName evidence="1">Uncharacterized protein</fullName>
    </submittedName>
</protein>
<dbReference type="Proteomes" id="UP000199585">
    <property type="component" value="Unassembled WGS sequence"/>
</dbReference>
<keyword evidence="2" id="KW-1185">Reference proteome</keyword>
<dbReference type="STRING" id="245187.SAMN04488003_101285"/>
<dbReference type="AlphaFoldDB" id="A0A1H7YTY0"/>
<name>A0A1H7YTY0_9RHOB</name>
<gene>
    <name evidence="1" type="ORF">SAMN04488003_101285</name>
</gene>
<sequence length="338" mass="35630">MTALPQYDRLESLGLWRPSRGDQRREVIVSFGDATLVVADGAGRPLSHWSLPAVKRLNPDEHPAIFAPDVDATETLEIDDTAMIEAIGLVRDTLIRAAPRRGRLRQALTALVLLGVLGLGAAVGPDLLRNQTVASIDDQRRAEIGATVLGYLQARTGPVCRSAPGRSALQRLQTRLFGVDGLAGQVVVLPAALPGPLTLPGGLIVVDRAVMARYDDPSVIAGDIVAATARGTDPLDDLLHHAGLAATVTLLSTGALPDGVLPDYAAFLLTTDPAPPTEDALLAAFAAARLPSAPYAVLRSARDQNGATLITNDPMQDRTIEPVLTDAEWLQLQAICDG</sequence>
<dbReference type="EMBL" id="FOCI01000001">
    <property type="protein sequence ID" value="SEM48817.1"/>
    <property type="molecule type" value="Genomic_DNA"/>
</dbReference>
<accession>A0A1H7YTY0</accession>
<proteinExistence type="predicted"/>
<reference evidence="1 2" key="1">
    <citation type="submission" date="2016-10" db="EMBL/GenBank/DDBJ databases">
        <authorList>
            <person name="de Groot N.N."/>
        </authorList>
    </citation>
    <scope>NUCLEOTIDE SEQUENCE [LARGE SCALE GENOMIC DNA]</scope>
    <source>
        <strain evidence="1 2">DSM 16213</strain>
    </source>
</reference>
<evidence type="ECO:0000313" key="1">
    <source>
        <dbReference type="EMBL" id="SEM48817.1"/>
    </source>
</evidence>